<dbReference type="InterPro" id="IPR001279">
    <property type="entry name" value="Metallo-B-lactamas"/>
</dbReference>
<keyword evidence="3 6" id="KW-0812">Transmembrane</keyword>
<feature type="transmembrane region" description="Helical" evidence="6">
    <location>
        <begin position="497"/>
        <end position="515"/>
    </location>
</feature>
<feature type="transmembrane region" description="Helical" evidence="6">
    <location>
        <begin position="429"/>
        <end position="458"/>
    </location>
</feature>
<keyword evidence="4 6" id="KW-1133">Transmembrane helix</keyword>
<feature type="domain" description="ComEC/Rec2-related protein" evidence="8">
    <location>
        <begin position="231"/>
        <end position="514"/>
    </location>
</feature>
<comment type="caution">
    <text evidence="10">The sequence shown here is derived from an EMBL/GenBank/DDBJ whole genome shotgun (WGS) entry which is preliminary data.</text>
</comment>
<dbReference type="NCBIfam" id="TIGR00360">
    <property type="entry name" value="ComEC_N-term"/>
    <property type="match status" value="1"/>
</dbReference>
<dbReference type="CDD" id="cd07731">
    <property type="entry name" value="ComA-like_MBL-fold"/>
    <property type="match status" value="1"/>
</dbReference>
<feature type="transmembrane region" description="Helical" evidence="6">
    <location>
        <begin position="314"/>
        <end position="331"/>
    </location>
</feature>
<dbReference type="GO" id="GO:0005886">
    <property type="term" value="C:plasma membrane"/>
    <property type="evidence" value="ECO:0007669"/>
    <property type="project" value="UniProtKB-SubCell"/>
</dbReference>
<dbReference type="AlphaFoldDB" id="A0A8J6TPK6"/>
<dbReference type="InterPro" id="IPR052159">
    <property type="entry name" value="Competence_DNA_uptake"/>
</dbReference>
<dbReference type="Pfam" id="PF00753">
    <property type="entry name" value="Lactamase_B"/>
    <property type="match status" value="1"/>
</dbReference>
<dbReference type="InterPro" id="IPR004477">
    <property type="entry name" value="ComEC_N"/>
</dbReference>
<feature type="transmembrane region" description="Helical" evidence="6">
    <location>
        <begin position="465"/>
        <end position="485"/>
    </location>
</feature>
<name>A0A8J6TPK6_9BACT</name>
<evidence type="ECO:0000256" key="2">
    <source>
        <dbReference type="ARBA" id="ARBA00022475"/>
    </source>
</evidence>
<dbReference type="Pfam" id="PF13567">
    <property type="entry name" value="DUF4131"/>
    <property type="match status" value="1"/>
</dbReference>
<comment type="subcellular location">
    <subcellularLocation>
        <location evidence="1">Cell membrane</location>
        <topology evidence="1">Multi-pass membrane protein</topology>
    </subcellularLocation>
</comment>
<dbReference type="Proteomes" id="UP000605201">
    <property type="component" value="Unassembled WGS sequence"/>
</dbReference>
<dbReference type="PANTHER" id="PTHR30619:SF1">
    <property type="entry name" value="RECOMBINATION PROTEIN 2"/>
    <property type="match status" value="1"/>
</dbReference>
<evidence type="ECO:0000313" key="10">
    <source>
        <dbReference type="EMBL" id="MBC8431063.1"/>
    </source>
</evidence>
<evidence type="ECO:0000256" key="3">
    <source>
        <dbReference type="ARBA" id="ARBA00022692"/>
    </source>
</evidence>
<dbReference type="NCBIfam" id="TIGR00361">
    <property type="entry name" value="ComEC_Rec2"/>
    <property type="match status" value="1"/>
</dbReference>
<dbReference type="Pfam" id="PF03772">
    <property type="entry name" value="Competence"/>
    <property type="match status" value="1"/>
</dbReference>
<dbReference type="GO" id="GO:0030420">
    <property type="term" value="P:establishment of competence for transformation"/>
    <property type="evidence" value="ECO:0007669"/>
    <property type="project" value="InterPro"/>
</dbReference>
<feature type="domain" description="Metallo-beta-lactamase" evidence="7">
    <location>
        <begin position="588"/>
        <end position="799"/>
    </location>
</feature>
<dbReference type="Gene3D" id="3.60.15.10">
    <property type="entry name" value="Ribonuclease Z/Hydroxyacylglutathione hydrolase-like"/>
    <property type="match status" value="1"/>
</dbReference>
<evidence type="ECO:0000259" key="9">
    <source>
        <dbReference type="Pfam" id="PF13567"/>
    </source>
</evidence>
<dbReference type="PANTHER" id="PTHR30619">
    <property type="entry name" value="DNA INTERNALIZATION/COMPETENCE PROTEIN COMEC/REC2"/>
    <property type="match status" value="1"/>
</dbReference>
<evidence type="ECO:0000256" key="4">
    <source>
        <dbReference type="ARBA" id="ARBA00022989"/>
    </source>
</evidence>
<dbReference type="InterPro" id="IPR025405">
    <property type="entry name" value="DUF4131"/>
</dbReference>
<feature type="transmembrane region" description="Helical" evidence="6">
    <location>
        <begin position="338"/>
        <end position="357"/>
    </location>
</feature>
<feature type="transmembrane region" description="Helical" evidence="6">
    <location>
        <begin position="34"/>
        <end position="51"/>
    </location>
</feature>
<dbReference type="EMBL" id="JACNIG010000108">
    <property type="protein sequence ID" value="MBC8431063.1"/>
    <property type="molecule type" value="Genomic_DNA"/>
</dbReference>
<gene>
    <name evidence="10" type="ORF">H8D96_04005</name>
</gene>
<evidence type="ECO:0000256" key="6">
    <source>
        <dbReference type="SAM" id="Phobius"/>
    </source>
</evidence>
<organism evidence="10 11">
    <name type="scientific">Candidatus Desulfatibia vada</name>
    <dbReference type="NCBI Taxonomy" id="2841696"/>
    <lineage>
        <taxon>Bacteria</taxon>
        <taxon>Pseudomonadati</taxon>
        <taxon>Thermodesulfobacteriota</taxon>
        <taxon>Desulfobacteria</taxon>
        <taxon>Desulfobacterales</taxon>
        <taxon>Desulfobacterales incertae sedis</taxon>
        <taxon>Candidatus Desulfatibia</taxon>
    </lineage>
</organism>
<dbReference type="InterPro" id="IPR004797">
    <property type="entry name" value="Competence_ComEC/Rec2"/>
</dbReference>
<dbReference type="SUPFAM" id="SSF56281">
    <property type="entry name" value="Metallo-hydrolase/oxidoreductase"/>
    <property type="match status" value="1"/>
</dbReference>
<dbReference type="InterPro" id="IPR036866">
    <property type="entry name" value="RibonucZ/Hydroxyglut_hydro"/>
</dbReference>
<keyword evidence="2" id="KW-1003">Cell membrane</keyword>
<feature type="transmembrane region" description="Helical" evidence="6">
    <location>
        <begin position="363"/>
        <end position="380"/>
    </location>
</feature>
<feature type="transmembrane region" description="Helical" evidence="6">
    <location>
        <begin position="255"/>
        <end position="277"/>
    </location>
</feature>
<feature type="transmembrane region" description="Helical" evidence="6">
    <location>
        <begin position="553"/>
        <end position="573"/>
    </location>
</feature>
<feature type="transmembrane region" description="Helical" evidence="6">
    <location>
        <begin position="58"/>
        <end position="76"/>
    </location>
</feature>
<feature type="transmembrane region" description="Helical" evidence="6">
    <location>
        <begin position="289"/>
        <end position="308"/>
    </location>
</feature>
<protein>
    <submittedName>
        <fullName evidence="10">DNA internalization-related competence protein ComEC/Rec2</fullName>
    </submittedName>
</protein>
<evidence type="ECO:0000259" key="7">
    <source>
        <dbReference type="Pfam" id="PF00753"/>
    </source>
</evidence>
<feature type="transmembrane region" description="Helical" evidence="6">
    <location>
        <begin position="401"/>
        <end position="423"/>
    </location>
</feature>
<accession>A0A8J6TPK6</accession>
<feature type="domain" description="DUF4131" evidence="9">
    <location>
        <begin position="36"/>
        <end position="189"/>
    </location>
</feature>
<feature type="transmembrane region" description="Helical" evidence="6">
    <location>
        <begin position="7"/>
        <end position="28"/>
    </location>
</feature>
<evidence type="ECO:0000313" key="11">
    <source>
        <dbReference type="Proteomes" id="UP000605201"/>
    </source>
</evidence>
<evidence type="ECO:0000256" key="5">
    <source>
        <dbReference type="ARBA" id="ARBA00023136"/>
    </source>
</evidence>
<evidence type="ECO:0000256" key="1">
    <source>
        <dbReference type="ARBA" id="ARBA00004651"/>
    </source>
</evidence>
<reference evidence="10 11" key="1">
    <citation type="submission" date="2020-08" db="EMBL/GenBank/DDBJ databases">
        <title>Bridging the membrane lipid divide: bacteria of the FCB group superphylum have the potential to synthesize archaeal ether lipids.</title>
        <authorList>
            <person name="Villanueva L."/>
            <person name="Von Meijenfeldt F.A.B."/>
            <person name="Westbye A.B."/>
            <person name="Yadav S."/>
            <person name="Hopmans E.C."/>
            <person name="Dutilh B.E."/>
            <person name="Sinninghe Damste J.S."/>
        </authorList>
    </citation>
    <scope>NUCLEOTIDE SEQUENCE [LARGE SCALE GENOMIC DNA]</scope>
    <source>
        <strain evidence="10">NIOZ-UU17</strain>
    </source>
</reference>
<proteinExistence type="predicted"/>
<dbReference type="InterPro" id="IPR035681">
    <property type="entry name" value="ComA-like_MBL"/>
</dbReference>
<sequence length="859" mass="95249">MKPAHIYYRPVIPLLLALIAGIALGSWIPGHRLQAGFIISLCVVLILFFILKQKAALILPLVLFAAVGYLCIQPWLTPKLPSNHVVHFRDTHPFEIVGVIDNRPVAARNRLKFILRTETLGAKRASFAVTGKIRVTVSGNIPRLFRGDRVALKSKIRSIQNFKNPGGFDYKRYMAFKGVRASAYVAGERLTIRKRHIKKGLGRLIDDARSSICGLIEKGGSTESQGVLKALLVGDRDSIPPALQEAFNRAGVGHLLAISGLHIGIVATWAFFSLAWLLSYCKPLLWHAWSKKAAVVLSMIPVFAYGLLAGMSPSTQRAVIMVTIFLLTFLFEREHDLVNTLALAAMLILIIDPPALFSISFQLSFTAVLVIIYSLSRVPNPWLSDQNRMLKPKFLLIKQKLFSFFAASFFAITGTIPLLMLYFNQVSLAGFFVNIIIVPLIGFMVVPLGLVAVFLYPLSVPGASVFLKAGAAVLSPALGTVKFFAGLPYAAVKTVTPTYFEIGLYYLLFWALLNFKRTRTTLAAEQDLPDAEERTRRIFLGKELFRTTLRHKIARIIVAVVIVAAIADTFYWLNKRFWHDDLRVTVIDVGHGSSALLELPDGYNIMIDGGGFSDNAIFDIGASIVAPLLWRKKIKTVETLILSHPNSDHLNGLIYIAENFDVKEVWTNNQAAGTIGYDKFMTAIEKNSINLPAFKTLPRLHEINGVRLEILHPPVDFADKSKREWWRNLNNNSLVIKVTLGSKSFLFPGDIKARAETELIAATGDHLSSTVLIAPHHGSKTSSSAVFLDRVNPAIVIISSGWKSRFGFPHQPVLDRYKQRGAQILKTARHGAVTMTTDGRSITVRPVITDESLHIPKKD</sequence>
<evidence type="ECO:0000259" key="8">
    <source>
        <dbReference type="Pfam" id="PF03772"/>
    </source>
</evidence>
<keyword evidence="5 6" id="KW-0472">Membrane</keyword>